<evidence type="ECO:0000259" key="7">
    <source>
        <dbReference type="PROSITE" id="PS50066"/>
    </source>
</evidence>
<evidence type="ECO:0000313" key="8">
    <source>
        <dbReference type="EMBL" id="EFJ28572.1"/>
    </source>
</evidence>
<dbReference type="EMBL" id="GL377579">
    <property type="protein sequence ID" value="EFJ28572.1"/>
    <property type="molecule type" value="Genomic_DNA"/>
</dbReference>
<evidence type="ECO:0000256" key="3">
    <source>
        <dbReference type="ARBA" id="ARBA00023125"/>
    </source>
</evidence>
<dbReference type="GO" id="GO:0000981">
    <property type="term" value="F:DNA-binding transcription factor activity, RNA polymerase II-specific"/>
    <property type="evidence" value="ECO:0000318"/>
    <property type="project" value="GO_Central"/>
</dbReference>
<dbReference type="SMART" id="SM00432">
    <property type="entry name" value="MADS"/>
    <property type="match status" value="1"/>
</dbReference>
<evidence type="ECO:0000313" key="9">
    <source>
        <dbReference type="Proteomes" id="UP000001514"/>
    </source>
</evidence>
<protein>
    <submittedName>
        <fullName evidence="8">Type II MIKC* MADS-domain transcription factor</fullName>
    </submittedName>
</protein>
<dbReference type="KEGG" id="smo:SELMODRAFT_450980"/>
<dbReference type="HOGENOM" id="CLU_1263403_0_0_1"/>
<keyword evidence="6" id="KW-0175">Coiled coil</keyword>
<dbReference type="InterPro" id="IPR050142">
    <property type="entry name" value="MADS-box/MEF2_TF"/>
</dbReference>
<dbReference type="PROSITE" id="PS00350">
    <property type="entry name" value="MADS_BOX_1"/>
    <property type="match status" value="1"/>
</dbReference>
<dbReference type="eggNOG" id="KOG0014">
    <property type="taxonomic scope" value="Eukaryota"/>
</dbReference>
<keyword evidence="5" id="KW-0539">Nucleus</keyword>
<feature type="coiled-coil region" evidence="6">
    <location>
        <begin position="76"/>
        <end position="138"/>
    </location>
</feature>
<keyword evidence="4" id="KW-0804">Transcription</keyword>
<evidence type="ECO:0000256" key="4">
    <source>
        <dbReference type="ARBA" id="ARBA00023163"/>
    </source>
</evidence>
<comment type="subcellular location">
    <subcellularLocation>
        <location evidence="1">Nucleus</location>
    </subcellularLocation>
</comment>
<evidence type="ECO:0000256" key="2">
    <source>
        <dbReference type="ARBA" id="ARBA00023015"/>
    </source>
</evidence>
<sequence>MGRVKLEIKRIENSVSRHATFAKRKIGLVKKAQELATLCDIDIALIMFSPVDHLIHYPSDLKIQEIIMRYANVPLAERIKRKKENLEQLNRGIRKQKGDNEIARGMGFEDIEVLQKELARLQQENQILQNHLRLFQGDCASLDSLNYEELHQMELHIQTVMEKASLLKGRTTSSFIYGRSLESYDFLSNNVSSRLCFDIETLNLLLWFKFNRLISTVAF</sequence>
<evidence type="ECO:0000256" key="6">
    <source>
        <dbReference type="SAM" id="Coils"/>
    </source>
</evidence>
<keyword evidence="9" id="KW-1185">Reference proteome</keyword>
<name>D8RHR3_SELML</name>
<gene>
    <name evidence="8" type="primary">MADS10-1</name>
    <name evidence="8" type="ORF">SELMODRAFT_450980</name>
</gene>
<dbReference type="PANTHER" id="PTHR48019">
    <property type="entry name" value="SERUM RESPONSE FACTOR HOMOLOG"/>
    <property type="match status" value="1"/>
</dbReference>
<dbReference type="AlphaFoldDB" id="D8RHR3"/>
<dbReference type="PRINTS" id="PR00404">
    <property type="entry name" value="MADSDOMAIN"/>
</dbReference>
<dbReference type="SUPFAM" id="SSF55455">
    <property type="entry name" value="SRF-like"/>
    <property type="match status" value="1"/>
</dbReference>
<dbReference type="GO" id="GO:0006357">
    <property type="term" value="P:regulation of transcription by RNA polymerase II"/>
    <property type="evidence" value="ECO:0000318"/>
    <property type="project" value="GO_Central"/>
</dbReference>
<organism evidence="9">
    <name type="scientific">Selaginella moellendorffii</name>
    <name type="common">Spikemoss</name>
    <dbReference type="NCBI Taxonomy" id="88036"/>
    <lineage>
        <taxon>Eukaryota</taxon>
        <taxon>Viridiplantae</taxon>
        <taxon>Streptophyta</taxon>
        <taxon>Embryophyta</taxon>
        <taxon>Tracheophyta</taxon>
        <taxon>Lycopodiopsida</taxon>
        <taxon>Selaginellales</taxon>
        <taxon>Selaginellaceae</taxon>
        <taxon>Selaginella</taxon>
    </lineage>
</organism>
<dbReference type="InterPro" id="IPR002100">
    <property type="entry name" value="TF_MADSbox"/>
</dbReference>
<feature type="domain" description="MADS-box" evidence="7">
    <location>
        <begin position="1"/>
        <end position="61"/>
    </location>
</feature>
<dbReference type="Pfam" id="PF00319">
    <property type="entry name" value="SRF-TF"/>
    <property type="match status" value="1"/>
</dbReference>
<keyword evidence="3" id="KW-0238">DNA-binding</keyword>
<dbReference type="PROSITE" id="PS50066">
    <property type="entry name" value="MADS_BOX_2"/>
    <property type="match status" value="1"/>
</dbReference>
<dbReference type="Gene3D" id="3.40.1810.10">
    <property type="entry name" value="Transcription factor, MADS-box"/>
    <property type="match status" value="1"/>
</dbReference>
<dbReference type="OMA" id="TICSTNC"/>
<dbReference type="FunCoup" id="D8RHR3">
    <property type="interactions" value="128"/>
</dbReference>
<dbReference type="InParanoid" id="D8RHR3"/>
<dbReference type="InterPro" id="IPR036879">
    <property type="entry name" value="TF_MADSbox_sf"/>
</dbReference>
<dbReference type="Proteomes" id="UP000001514">
    <property type="component" value="Unassembled WGS sequence"/>
</dbReference>
<dbReference type="GO" id="GO:0000978">
    <property type="term" value="F:RNA polymerase II cis-regulatory region sequence-specific DNA binding"/>
    <property type="evidence" value="ECO:0000318"/>
    <property type="project" value="GO_Central"/>
</dbReference>
<reference evidence="8 9" key="1">
    <citation type="journal article" date="2011" name="Science">
        <title>The Selaginella genome identifies genetic changes associated with the evolution of vascular plants.</title>
        <authorList>
            <person name="Banks J.A."/>
            <person name="Nishiyama T."/>
            <person name="Hasebe M."/>
            <person name="Bowman J.L."/>
            <person name="Gribskov M."/>
            <person name="dePamphilis C."/>
            <person name="Albert V.A."/>
            <person name="Aono N."/>
            <person name="Aoyama T."/>
            <person name="Ambrose B.A."/>
            <person name="Ashton N.W."/>
            <person name="Axtell M.J."/>
            <person name="Barker E."/>
            <person name="Barker M.S."/>
            <person name="Bennetzen J.L."/>
            <person name="Bonawitz N.D."/>
            <person name="Chapple C."/>
            <person name="Cheng C."/>
            <person name="Correa L.G."/>
            <person name="Dacre M."/>
            <person name="DeBarry J."/>
            <person name="Dreyer I."/>
            <person name="Elias M."/>
            <person name="Engstrom E.M."/>
            <person name="Estelle M."/>
            <person name="Feng L."/>
            <person name="Finet C."/>
            <person name="Floyd S.K."/>
            <person name="Frommer W.B."/>
            <person name="Fujita T."/>
            <person name="Gramzow L."/>
            <person name="Gutensohn M."/>
            <person name="Harholt J."/>
            <person name="Hattori M."/>
            <person name="Heyl A."/>
            <person name="Hirai T."/>
            <person name="Hiwatashi Y."/>
            <person name="Ishikawa M."/>
            <person name="Iwata M."/>
            <person name="Karol K.G."/>
            <person name="Koehler B."/>
            <person name="Kolukisaoglu U."/>
            <person name="Kubo M."/>
            <person name="Kurata T."/>
            <person name="Lalonde S."/>
            <person name="Li K."/>
            <person name="Li Y."/>
            <person name="Litt A."/>
            <person name="Lyons E."/>
            <person name="Manning G."/>
            <person name="Maruyama T."/>
            <person name="Michael T.P."/>
            <person name="Mikami K."/>
            <person name="Miyazaki S."/>
            <person name="Morinaga S."/>
            <person name="Murata T."/>
            <person name="Mueller-Roeber B."/>
            <person name="Nelson D.R."/>
            <person name="Obara M."/>
            <person name="Oguri Y."/>
            <person name="Olmstead R.G."/>
            <person name="Onodera N."/>
            <person name="Petersen B.L."/>
            <person name="Pils B."/>
            <person name="Prigge M."/>
            <person name="Rensing S.A."/>
            <person name="Riano-Pachon D.M."/>
            <person name="Roberts A.W."/>
            <person name="Sato Y."/>
            <person name="Scheller H.V."/>
            <person name="Schulz B."/>
            <person name="Schulz C."/>
            <person name="Shakirov E.V."/>
            <person name="Shibagaki N."/>
            <person name="Shinohara N."/>
            <person name="Shippen D.E."/>
            <person name="Soerensen I."/>
            <person name="Sotooka R."/>
            <person name="Sugimoto N."/>
            <person name="Sugita M."/>
            <person name="Sumikawa N."/>
            <person name="Tanurdzic M."/>
            <person name="Theissen G."/>
            <person name="Ulvskov P."/>
            <person name="Wakazuki S."/>
            <person name="Weng J.K."/>
            <person name="Willats W.W."/>
            <person name="Wipf D."/>
            <person name="Wolf P.G."/>
            <person name="Yang L."/>
            <person name="Zimmer A.D."/>
            <person name="Zhu Q."/>
            <person name="Mitros T."/>
            <person name="Hellsten U."/>
            <person name="Loque D."/>
            <person name="Otillar R."/>
            <person name="Salamov A."/>
            <person name="Schmutz J."/>
            <person name="Shapiro H."/>
            <person name="Lindquist E."/>
            <person name="Lucas S."/>
            <person name="Rokhsar D."/>
            <person name="Grigoriev I.V."/>
        </authorList>
    </citation>
    <scope>NUCLEOTIDE SEQUENCE [LARGE SCALE GENOMIC DNA]</scope>
</reference>
<evidence type="ECO:0000256" key="1">
    <source>
        <dbReference type="ARBA" id="ARBA00004123"/>
    </source>
</evidence>
<accession>D8RHR3</accession>
<dbReference type="GO" id="GO:0046983">
    <property type="term" value="F:protein dimerization activity"/>
    <property type="evidence" value="ECO:0007669"/>
    <property type="project" value="InterPro"/>
</dbReference>
<evidence type="ECO:0000256" key="5">
    <source>
        <dbReference type="ARBA" id="ARBA00023242"/>
    </source>
</evidence>
<keyword evidence="2" id="KW-0805">Transcription regulation</keyword>
<dbReference type="Gramene" id="EFJ28572">
    <property type="protein sequence ID" value="EFJ28572"/>
    <property type="gene ID" value="SELMODRAFT_450980"/>
</dbReference>
<dbReference type="GO" id="GO:0005634">
    <property type="term" value="C:nucleus"/>
    <property type="evidence" value="ECO:0007669"/>
    <property type="project" value="UniProtKB-SubCell"/>
</dbReference>
<proteinExistence type="predicted"/>